<accession>A0A0C5UXN1</accession>
<dbReference type="RefSeq" id="WP_044615236.1">
    <property type="nucleotide sequence ID" value="NZ_CP007142.1"/>
</dbReference>
<evidence type="ECO:0000313" key="2">
    <source>
        <dbReference type="EMBL" id="AJQ92065.1"/>
    </source>
</evidence>
<evidence type="ECO:0000313" key="3">
    <source>
        <dbReference type="Proteomes" id="UP000032266"/>
    </source>
</evidence>
<dbReference type="Proteomes" id="UP000032266">
    <property type="component" value="Chromosome"/>
</dbReference>
<feature type="transmembrane region" description="Helical" evidence="1">
    <location>
        <begin position="66"/>
        <end position="87"/>
    </location>
</feature>
<keyword evidence="3" id="KW-1185">Reference proteome</keyword>
<keyword evidence="1" id="KW-1133">Transmembrane helix</keyword>
<protein>
    <submittedName>
        <fullName evidence="2">Uncharacterized protein</fullName>
    </submittedName>
</protein>
<dbReference type="HOGENOM" id="CLU_094915_0_0_6"/>
<name>A0A0C5UXN1_9GAMM</name>
<reference evidence="2 3" key="1">
    <citation type="submission" date="2014-01" db="EMBL/GenBank/DDBJ databases">
        <title>Full genme sequencing of cellulolytic bacterium Gynuella sunshinyii YC6258T gen. nov., sp. nov.</title>
        <authorList>
            <person name="Khan H."/>
            <person name="Chung E.J."/>
            <person name="Chung Y.R."/>
        </authorList>
    </citation>
    <scope>NUCLEOTIDE SEQUENCE [LARGE SCALE GENOMIC DNA]</scope>
    <source>
        <strain evidence="2 3">YC6258</strain>
    </source>
</reference>
<feature type="transmembrane region" description="Helical" evidence="1">
    <location>
        <begin position="107"/>
        <end position="124"/>
    </location>
</feature>
<keyword evidence="1" id="KW-0472">Membrane</keyword>
<dbReference type="OrthoDB" id="6098773at2"/>
<sequence>MKMYVATEEECIHTTPDLEPSPEDHNFDKYKLPKQPEGSMPSGQLDLMCDGYNMGWFSMAGSRLKLGGVDTGLFAVAGAFVLGIFVVGLKEGSNAIPWLNNEYGGGMWFFWVTTLVCFILALWARQQAKKDGFSYIVFSREYGTVTFPKVQNHQSLTIPFKDVELAAVNIVNNPGTQHWHIIIRSSVKRKGQKPRKEDIDMNGIMREDFQRQWNMICRFMDKDLPLPECMYSAINIYHRDKFDVWDKPLAKDKIFNPLLTENTPTFKWDEG</sequence>
<gene>
    <name evidence="2" type="ORF">YC6258_00009</name>
</gene>
<evidence type="ECO:0000256" key="1">
    <source>
        <dbReference type="SAM" id="Phobius"/>
    </source>
</evidence>
<dbReference type="STRING" id="1445510.YC6258_00009"/>
<dbReference type="AlphaFoldDB" id="A0A0C5UXN1"/>
<keyword evidence="1" id="KW-0812">Transmembrane</keyword>
<proteinExistence type="predicted"/>
<dbReference type="EMBL" id="CP007142">
    <property type="protein sequence ID" value="AJQ92065.1"/>
    <property type="molecule type" value="Genomic_DNA"/>
</dbReference>
<dbReference type="KEGG" id="gsn:YC6258_00009"/>
<organism evidence="2 3">
    <name type="scientific">Gynuella sunshinyii YC6258</name>
    <dbReference type="NCBI Taxonomy" id="1445510"/>
    <lineage>
        <taxon>Bacteria</taxon>
        <taxon>Pseudomonadati</taxon>
        <taxon>Pseudomonadota</taxon>
        <taxon>Gammaproteobacteria</taxon>
        <taxon>Oceanospirillales</taxon>
        <taxon>Saccharospirillaceae</taxon>
        <taxon>Gynuella</taxon>
    </lineage>
</organism>